<reference evidence="2" key="1">
    <citation type="submission" date="2010-05" db="EMBL/GenBank/DDBJ databases">
        <title>The complete genome of Truepera radiovictris DSM 17093.</title>
        <authorList>
            <consortium name="US DOE Joint Genome Institute (JGI-PGF)"/>
            <person name="Lucas S."/>
            <person name="Copeland A."/>
            <person name="Lapidus A."/>
            <person name="Glavina del Rio T."/>
            <person name="Dalin E."/>
            <person name="Tice H."/>
            <person name="Bruce D."/>
            <person name="Goodwin L."/>
            <person name="Pitluck S."/>
            <person name="Kyrpides N."/>
            <person name="Mavromatis K."/>
            <person name="Ovchinnikova G."/>
            <person name="Munk A.C."/>
            <person name="Detter J.C."/>
            <person name="Han C."/>
            <person name="Tapia R."/>
            <person name="Land M."/>
            <person name="Hauser L."/>
            <person name="Markowitz V."/>
            <person name="Cheng J.-F."/>
            <person name="Hugenholtz P."/>
            <person name="Woyke T."/>
            <person name="Wu D."/>
            <person name="Tindall B."/>
            <person name="Pomrenke H.G."/>
            <person name="Brambilla E."/>
            <person name="Klenk H.-P."/>
            <person name="Eisen J.A."/>
        </authorList>
    </citation>
    <scope>NUCLEOTIDE SEQUENCE [LARGE SCALE GENOMIC DNA]</scope>
    <source>
        <strain evidence="2">DSM 17093 / CIP 108686 / LMG 22925 / RQ-24</strain>
    </source>
</reference>
<sequence length="118" mass="12556">MNHPALLFRALSSAWQHDAASPHVDLLAADLAAAVGRSRHPLCVGLVRKEAIAKLYGLVYLLDGYGVTLRQRYRDGGGAFVYAERRGEVPSEFAGAVVLEHRLAVLSAPPAPALAEAA</sequence>
<accession>D7CRI1</accession>
<dbReference type="HOGENOM" id="CLU_2072115_0_0_0"/>
<proteinExistence type="predicted"/>
<gene>
    <name evidence="1" type="ordered locus">Trad_0332</name>
</gene>
<dbReference type="EMBL" id="CP002049">
    <property type="protein sequence ID" value="ADI13471.1"/>
    <property type="molecule type" value="Genomic_DNA"/>
</dbReference>
<dbReference type="Proteomes" id="UP000000379">
    <property type="component" value="Chromosome"/>
</dbReference>
<evidence type="ECO:0000313" key="1">
    <source>
        <dbReference type="EMBL" id="ADI13471.1"/>
    </source>
</evidence>
<dbReference type="STRING" id="649638.Trad_0332"/>
<evidence type="ECO:0000313" key="2">
    <source>
        <dbReference type="Proteomes" id="UP000000379"/>
    </source>
</evidence>
<name>D7CRI1_TRURR</name>
<dbReference type="AlphaFoldDB" id="D7CRI1"/>
<reference evidence="1 2" key="2">
    <citation type="journal article" date="2011" name="Stand. Genomic Sci.">
        <title>Complete genome sequence of Truepera radiovictrix type strain (RQ-24).</title>
        <authorList>
            <person name="Ivanova N."/>
            <person name="Rohde C."/>
            <person name="Munk C."/>
            <person name="Nolan M."/>
            <person name="Lucas S."/>
            <person name="Del Rio T.G."/>
            <person name="Tice H."/>
            <person name="Deshpande S."/>
            <person name="Cheng J.F."/>
            <person name="Tapia R."/>
            <person name="Han C."/>
            <person name="Goodwin L."/>
            <person name="Pitluck S."/>
            <person name="Liolios K."/>
            <person name="Mavromatis K."/>
            <person name="Mikhailova N."/>
            <person name="Pati A."/>
            <person name="Chen A."/>
            <person name="Palaniappan K."/>
            <person name="Land M."/>
            <person name="Hauser L."/>
            <person name="Chang Y.J."/>
            <person name="Jeffries C.D."/>
            <person name="Brambilla E."/>
            <person name="Rohde M."/>
            <person name="Goker M."/>
            <person name="Tindall B.J."/>
            <person name="Woyke T."/>
            <person name="Bristow J."/>
            <person name="Eisen J.A."/>
            <person name="Markowitz V."/>
            <person name="Hugenholtz P."/>
            <person name="Kyrpides N.C."/>
            <person name="Klenk H.P."/>
            <person name="Lapidus A."/>
        </authorList>
    </citation>
    <scope>NUCLEOTIDE SEQUENCE [LARGE SCALE GENOMIC DNA]</scope>
    <source>
        <strain evidence="2">DSM 17093 / CIP 108686 / LMG 22925 / RQ-24</strain>
    </source>
</reference>
<protein>
    <submittedName>
        <fullName evidence="1">Uncharacterized protein</fullName>
    </submittedName>
</protein>
<organism evidence="1 2">
    <name type="scientific">Truepera radiovictrix (strain DSM 17093 / CIP 108686 / LMG 22925 / RQ-24)</name>
    <dbReference type="NCBI Taxonomy" id="649638"/>
    <lineage>
        <taxon>Bacteria</taxon>
        <taxon>Thermotogati</taxon>
        <taxon>Deinococcota</taxon>
        <taxon>Deinococci</taxon>
        <taxon>Trueperales</taxon>
        <taxon>Trueperaceae</taxon>
        <taxon>Truepera</taxon>
    </lineage>
</organism>
<dbReference type="KEGG" id="tra:Trad_0332"/>
<dbReference type="RefSeq" id="WP_013176851.1">
    <property type="nucleotide sequence ID" value="NC_014221.1"/>
</dbReference>
<keyword evidence="2" id="KW-1185">Reference proteome</keyword>